<feature type="transmembrane region" description="Helical" evidence="7">
    <location>
        <begin position="186"/>
        <end position="214"/>
    </location>
</feature>
<evidence type="ECO:0000259" key="8">
    <source>
        <dbReference type="PROSITE" id="PS50111"/>
    </source>
</evidence>
<dbReference type="InterPro" id="IPR024478">
    <property type="entry name" value="HlyB_4HB_MCP"/>
</dbReference>
<dbReference type="Pfam" id="PF00015">
    <property type="entry name" value="MCPsignal"/>
    <property type="match status" value="1"/>
</dbReference>
<keyword evidence="2" id="KW-1003">Cell membrane</keyword>
<dbReference type="Proteomes" id="UP001232245">
    <property type="component" value="Unassembled WGS sequence"/>
</dbReference>
<evidence type="ECO:0000256" key="3">
    <source>
        <dbReference type="ARBA" id="ARBA00023136"/>
    </source>
</evidence>
<feature type="domain" description="HAMP" evidence="9">
    <location>
        <begin position="211"/>
        <end position="263"/>
    </location>
</feature>
<dbReference type="SMART" id="SM00304">
    <property type="entry name" value="HAMP"/>
    <property type="match status" value="1"/>
</dbReference>
<dbReference type="Pfam" id="PF00672">
    <property type="entry name" value="HAMP"/>
    <property type="match status" value="1"/>
</dbReference>
<evidence type="ECO:0000256" key="7">
    <source>
        <dbReference type="SAM" id="Phobius"/>
    </source>
</evidence>
<comment type="subcellular location">
    <subcellularLocation>
        <location evidence="1">Cell membrane</location>
    </subcellularLocation>
</comment>
<dbReference type="SUPFAM" id="SSF58104">
    <property type="entry name" value="Methyl-accepting chemotaxis protein (MCP) signaling domain"/>
    <property type="match status" value="1"/>
</dbReference>
<dbReference type="PANTHER" id="PTHR32089">
    <property type="entry name" value="METHYL-ACCEPTING CHEMOTAXIS PROTEIN MCPB"/>
    <property type="match status" value="1"/>
</dbReference>
<feature type="domain" description="Methyl-accepting transducer" evidence="8">
    <location>
        <begin position="282"/>
        <end position="518"/>
    </location>
</feature>
<dbReference type="EMBL" id="JAUSTZ010000005">
    <property type="protein sequence ID" value="MDQ0226375.1"/>
    <property type="molecule type" value="Genomic_DNA"/>
</dbReference>
<evidence type="ECO:0000313" key="11">
    <source>
        <dbReference type="Proteomes" id="UP001232245"/>
    </source>
</evidence>
<evidence type="ECO:0000256" key="1">
    <source>
        <dbReference type="ARBA" id="ARBA00004236"/>
    </source>
</evidence>
<dbReference type="Gene3D" id="1.10.287.950">
    <property type="entry name" value="Methyl-accepting chemotaxis protein"/>
    <property type="match status" value="1"/>
</dbReference>
<keyword evidence="4 6" id="KW-0807">Transducer</keyword>
<evidence type="ECO:0000259" key="9">
    <source>
        <dbReference type="PROSITE" id="PS50885"/>
    </source>
</evidence>
<gene>
    <name evidence="10" type="ORF">J2S02_002720</name>
</gene>
<dbReference type="Pfam" id="PF12729">
    <property type="entry name" value="4HB_MCP_1"/>
    <property type="match status" value="1"/>
</dbReference>
<evidence type="ECO:0000256" key="5">
    <source>
        <dbReference type="ARBA" id="ARBA00029447"/>
    </source>
</evidence>
<dbReference type="SMART" id="SM00283">
    <property type="entry name" value="MA"/>
    <property type="match status" value="1"/>
</dbReference>
<keyword evidence="7" id="KW-1133">Transmembrane helix</keyword>
<dbReference type="PROSITE" id="PS50111">
    <property type="entry name" value="CHEMOTAXIS_TRANSDUC_2"/>
    <property type="match status" value="1"/>
</dbReference>
<evidence type="ECO:0000256" key="2">
    <source>
        <dbReference type="ARBA" id="ARBA00022475"/>
    </source>
</evidence>
<accession>A0ABT9Z2A0</accession>
<keyword evidence="7" id="KW-0812">Transmembrane</keyword>
<dbReference type="PANTHER" id="PTHR32089:SF112">
    <property type="entry name" value="LYSOZYME-LIKE PROTEIN-RELATED"/>
    <property type="match status" value="1"/>
</dbReference>
<evidence type="ECO:0000256" key="4">
    <source>
        <dbReference type="ARBA" id="ARBA00023224"/>
    </source>
</evidence>
<dbReference type="Gene3D" id="6.10.340.10">
    <property type="match status" value="1"/>
</dbReference>
<dbReference type="RefSeq" id="WP_095302599.1">
    <property type="nucleotide sequence ID" value="NZ_CADEPK010000033.1"/>
</dbReference>
<evidence type="ECO:0000313" key="10">
    <source>
        <dbReference type="EMBL" id="MDQ0226375.1"/>
    </source>
</evidence>
<comment type="caution">
    <text evidence="10">The sequence shown here is derived from an EMBL/GenBank/DDBJ whole genome shotgun (WGS) entry which is preliminary data.</text>
</comment>
<dbReference type="InterPro" id="IPR003660">
    <property type="entry name" value="HAMP_dom"/>
</dbReference>
<proteinExistence type="inferred from homology"/>
<dbReference type="PROSITE" id="PS50885">
    <property type="entry name" value="HAMP"/>
    <property type="match status" value="1"/>
</dbReference>
<organism evidence="10 11">
    <name type="scientific">Metabacillus niabensis</name>
    <dbReference type="NCBI Taxonomy" id="324854"/>
    <lineage>
        <taxon>Bacteria</taxon>
        <taxon>Bacillati</taxon>
        <taxon>Bacillota</taxon>
        <taxon>Bacilli</taxon>
        <taxon>Bacillales</taxon>
        <taxon>Bacillaceae</taxon>
        <taxon>Metabacillus</taxon>
    </lineage>
</organism>
<dbReference type="CDD" id="cd06225">
    <property type="entry name" value="HAMP"/>
    <property type="match status" value="1"/>
</dbReference>
<dbReference type="InterPro" id="IPR004089">
    <property type="entry name" value="MCPsignal_dom"/>
</dbReference>
<keyword evidence="3 7" id="KW-0472">Membrane</keyword>
<feature type="transmembrane region" description="Helical" evidence="7">
    <location>
        <begin position="9"/>
        <end position="32"/>
    </location>
</feature>
<evidence type="ECO:0000256" key="6">
    <source>
        <dbReference type="PROSITE-ProRule" id="PRU00284"/>
    </source>
</evidence>
<dbReference type="CDD" id="cd11386">
    <property type="entry name" value="MCP_signal"/>
    <property type="match status" value="1"/>
</dbReference>
<comment type="similarity">
    <text evidence="5">Belongs to the methyl-accepting chemotaxis (MCP) protein family.</text>
</comment>
<reference evidence="10 11" key="1">
    <citation type="submission" date="2023-07" db="EMBL/GenBank/DDBJ databases">
        <title>Genomic Encyclopedia of Type Strains, Phase IV (KMG-IV): sequencing the most valuable type-strain genomes for metagenomic binning, comparative biology and taxonomic classification.</title>
        <authorList>
            <person name="Goeker M."/>
        </authorList>
    </citation>
    <scope>NUCLEOTIDE SEQUENCE [LARGE SCALE GENOMIC DNA]</scope>
    <source>
        <strain evidence="10 11">DSM 17723</strain>
    </source>
</reference>
<protein>
    <submittedName>
        <fullName evidence="10">Methyl-accepting chemotaxis protein</fullName>
    </submittedName>
</protein>
<name>A0ABT9Z2A0_9BACI</name>
<keyword evidence="11" id="KW-1185">Reference proteome</keyword>
<sequence length="569" mass="62261">MKWLKDLKIIFKITIIAVISLIGIVIVGLTGFSEIRNMGNKLDDMYTDNLKPIETVSKIKSNLQYTQQNLIELMVNTDESRNEELLAELTAKLEENEKLLETYHTNDQDQLEKLDRVTNLSNQITDSVAKVIDLASANKNNEAYELYVAETDPILQLIDETYTDLIELNSNFAKAVNNQNSKDIQYATIIMISITIGCIILFGLVSLIIAGLIYKPVKQMEGLMKRAENGDLSVQSDYQSKDEIGSLSTSFNNMLIQLNQLISKIGLSSDHVAAASEQLMTSAEETNRASEHIAEASTVLASSAETSVRETEQASTSIQEMAMGINHITESISLVSEHSNTTTAESEKGNVFLKKTINQMDSINQTVLESSSIIKDLGQRSKEIENIVAMISTISNQTNLLALNAAIEAARAGEHGKGFAVVADEVRKLAEESNRSAEQITQLIQEIQNNTLNAVEAMDKCMTEMKAGLDLINQTGESFNQILHSATDVSKQSEEVTAAAQQMSASVEQTAYGILEISKNAETSASSSQTVAAGAEEQLASMEEITASAQTLAKMAEELQTMVSTFKLK</sequence>